<proteinExistence type="predicted"/>
<dbReference type="EMBL" id="JADQBC010000073">
    <property type="protein sequence ID" value="MBR8828494.1"/>
    <property type="molecule type" value="Genomic_DNA"/>
</dbReference>
<dbReference type="PANTHER" id="PTHR36061:SF3">
    <property type="entry name" value="OS04G0692200 PROTEIN"/>
    <property type="match status" value="1"/>
</dbReference>
<evidence type="ECO:0000313" key="2">
    <source>
        <dbReference type="EMBL" id="MBR8828494.1"/>
    </source>
</evidence>
<reference evidence="2" key="1">
    <citation type="submission" date="2021-02" db="EMBL/GenBank/DDBJ databases">
        <title>Metagenome analyses of Stigonema ocellatum DSM 106950, Chlorogloea purpurea SAG 13.99 and Gomphosphaeria aponina DSM 107014.</title>
        <authorList>
            <person name="Marter P."/>
            <person name="Huang S."/>
        </authorList>
    </citation>
    <scope>NUCLEOTIDE SEQUENCE</scope>
    <source>
        <strain evidence="2">JP213</strain>
    </source>
</reference>
<dbReference type="Pfam" id="PF06949">
    <property type="entry name" value="DUF1292"/>
    <property type="match status" value="1"/>
</dbReference>
<dbReference type="InterPro" id="IPR022203">
    <property type="entry name" value="DUF3727"/>
</dbReference>
<dbReference type="Pfam" id="PF12527">
    <property type="entry name" value="DUF3727"/>
    <property type="match status" value="1"/>
</dbReference>
<feature type="region of interest" description="Disordered" evidence="1">
    <location>
        <begin position="126"/>
        <end position="147"/>
    </location>
</feature>
<comment type="caution">
    <text evidence="2">The sequence shown here is derived from an EMBL/GenBank/DDBJ whole genome shotgun (WGS) entry which is preliminary data.</text>
</comment>
<accession>A0A941JMR0</accession>
<dbReference type="InterPro" id="IPR009711">
    <property type="entry name" value="UPF0473"/>
</dbReference>
<dbReference type="AlphaFoldDB" id="A0A941JMR0"/>
<evidence type="ECO:0000313" key="3">
    <source>
        <dbReference type="Proteomes" id="UP000767446"/>
    </source>
</evidence>
<dbReference type="Proteomes" id="UP000767446">
    <property type="component" value="Unassembled WGS sequence"/>
</dbReference>
<dbReference type="PANTHER" id="PTHR36061">
    <property type="match status" value="1"/>
</dbReference>
<evidence type="ECO:0000256" key="1">
    <source>
        <dbReference type="SAM" id="MobiDB-lite"/>
    </source>
</evidence>
<organism evidence="2 3">
    <name type="scientific">Gomphosphaeria aponina SAG 52.96 = DSM 107014</name>
    <dbReference type="NCBI Taxonomy" id="1521640"/>
    <lineage>
        <taxon>Bacteria</taxon>
        <taxon>Bacillati</taxon>
        <taxon>Cyanobacteriota</taxon>
        <taxon>Cyanophyceae</taxon>
        <taxon>Oscillatoriophycideae</taxon>
        <taxon>Chroococcales</taxon>
        <taxon>Gomphosphaeriaceae</taxon>
        <taxon>Gomphosphaeria</taxon>
    </lineage>
</organism>
<name>A0A941JMR0_9CHRO</name>
<gene>
    <name evidence="2" type="ORF">DSM107014_11445</name>
</gene>
<sequence>MPESSFSDSYEEDDDLEKVTIFDDGGRSLDCYIENSLELNNATYLLLMPVDAPVVILAGEDDPDDEDEEYAQTILIEDKSEIEKIFADAKAVLAELNLTLKDTAYTLTVEGELPALEDENLISLELDEEESEESSNELESDNELEDDMEPEELQILKSFYHEEQRYSLCTPLSPLLFVALVNRDNQLELLAPDNPELQFILQELLFDEFDEN</sequence>
<protein>
    <submittedName>
        <fullName evidence="2">DUF3727 domain-containing protein</fullName>
    </submittedName>
</protein>